<dbReference type="EMBL" id="KV454006">
    <property type="protein sequence ID" value="ODQ44593.1"/>
    <property type="molecule type" value="Genomic_DNA"/>
</dbReference>
<proteinExistence type="inferred from homology"/>
<dbReference type="PANTHER" id="PTHR14741">
    <property type="entry name" value="S-ADENOSYLMETHIONINE-DEPENDENT METHYLTRANSFERASE RELATED"/>
    <property type="match status" value="1"/>
</dbReference>
<dbReference type="GO" id="GO:0005634">
    <property type="term" value="C:nucleus"/>
    <property type="evidence" value="ECO:0007669"/>
    <property type="project" value="TreeGrafter"/>
</dbReference>
<evidence type="ECO:0000256" key="2">
    <source>
        <dbReference type="ARBA" id="ARBA00025783"/>
    </source>
</evidence>
<evidence type="ECO:0000256" key="1">
    <source>
        <dbReference type="ARBA" id="ARBA00018517"/>
    </source>
</evidence>
<comment type="catalytic activity">
    <reaction evidence="6">
        <text>a 5'-end (N(7)-methyl 5'-triphosphoguanosine)-ribonucleoside in snRNA + S-adenosyl-L-methionine = a 5'-end (N(2),N(7)-dimethyl 5'-triphosphoguanosine)-ribonucleoside in snRNA + S-adenosyl-L-homocysteine + H(+)</text>
        <dbReference type="Rhea" id="RHEA:78471"/>
        <dbReference type="Rhea" id="RHEA-COMP:19085"/>
        <dbReference type="Rhea" id="RHEA-COMP:19087"/>
        <dbReference type="ChEBI" id="CHEBI:15378"/>
        <dbReference type="ChEBI" id="CHEBI:57856"/>
        <dbReference type="ChEBI" id="CHEBI:59789"/>
        <dbReference type="ChEBI" id="CHEBI:156461"/>
        <dbReference type="ChEBI" id="CHEBI:172880"/>
    </reaction>
    <physiologicalReaction direction="left-to-right" evidence="6">
        <dbReference type="Rhea" id="RHEA:78472"/>
    </physiologicalReaction>
</comment>
<feature type="compositionally biased region" description="Basic and acidic residues" evidence="8">
    <location>
        <begin position="16"/>
        <end position="48"/>
    </location>
</feature>
<organism evidence="9 10">
    <name type="scientific">Pichia membranifaciens NRRL Y-2026</name>
    <dbReference type="NCBI Taxonomy" id="763406"/>
    <lineage>
        <taxon>Eukaryota</taxon>
        <taxon>Fungi</taxon>
        <taxon>Dikarya</taxon>
        <taxon>Ascomycota</taxon>
        <taxon>Saccharomycotina</taxon>
        <taxon>Pichiomycetes</taxon>
        <taxon>Pichiales</taxon>
        <taxon>Pichiaceae</taxon>
        <taxon>Pichia</taxon>
    </lineage>
</organism>
<protein>
    <recommendedName>
        <fullName evidence="1">Trimethylguanosine synthase</fullName>
    </recommendedName>
    <alternativeName>
        <fullName evidence="7">Cap-specific guanine-N(2) methyltransferase</fullName>
    </alternativeName>
</protein>
<evidence type="ECO:0000313" key="10">
    <source>
        <dbReference type="Proteomes" id="UP000094455"/>
    </source>
</evidence>
<feature type="region of interest" description="Disordered" evidence="8">
    <location>
        <begin position="1"/>
        <end position="48"/>
    </location>
</feature>
<comment type="catalytic activity">
    <reaction evidence="3">
        <text>a 5'-end (N(2),N(7)-dimethyl 5'-triphosphoguanosine)-ribonucleoside in snoRNA + S-adenosyl-L-methionine = a 5'-end (N(2),N(2),N(7)-trimethyl 5'-triphosphoguanosine)-ribonucleoside in snoRNA + S-adenosyl-L-homocysteine + H(+)</text>
        <dbReference type="Rhea" id="RHEA:78507"/>
        <dbReference type="Rhea" id="RHEA-COMP:19088"/>
        <dbReference type="Rhea" id="RHEA-COMP:19090"/>
        <dbReference type="ChEBI" id="CHEBI:15378"/>
        <dbReference type="ChEBI" id="CHEBI:57856"/>
        <dbReference type="ChEBI" id="CHEBI:59789"/>
        <dbReference type="ChEBI" id="CHEBI:167623"/>
        <dbReference type="ChEBI" id="CHEBI:172880"/>
    </reaction>
    <physiologicalReaction direction="left-to-right" evidence="3">
        <dbReference type="Rhea" id="RHEA:78508"/>
    </physiologicalReaction>
</comment>
<dbReference type="Gene3D" id="3.40.50.150">
    <property type="entry name" value="Vaccinia Virus protein VP39"/>
    <property type="match status" value="1"/>
</dbReference>
<accession>A0A1E3NGX0</accession>
<evidence type="ECO:0000313" key="9">
    <source>
        <dbReference type="EMBL" id="ODQ44593.1"/>
    </source>
</evidence>
<dbReference type="OrthoDB" id="194443at2759"/>
<dbReference type="InterPro" id="IPR019012">
    <property type="entry name" value="RNA_cap_Gua-N2-MeTrfase"/>
</dbReference>
<reference evidence="9 10" key="1">
    <citation type="journal article" date="2016" name="Proc. Natl. Acad. Sci. U.S.A.">
        <title>Comparative genomics of biotechnologically important yeasts.</title>
        <authorList>
            <person name="Riley R."/>
            <person name="Haridas S."/>
            <person name="Wolfe K.H."/>
            <person name="Lopes M.R."/>
            <person name="Hittinger C.T."/>
            <person name="Goeker M."/>
            <person name="Salamov A.A."/>
            <person name="Wisecaver J.H."/>
            <person name="Long T.M."/>
            <person name="Calvey C.H."/>
            <person name="Aerts A.L."/>
            <person name="Barry K.W."/>
            <person name="Choi C."/>
            <person name="Clum A."/>
            <person name="Coughlan A.Y."/>
            <person name="Deshpande S."/>
            <person name="Douglass A.P."/>
            <person name="Hanson S.J."/>
            <person name="Klenk H.-P."/>
            <person name="LaButti K.M."/>
            <person name="Lapidus A."/>
            <person name="Lindquist E.A."/>
            <person name="Lipzen A.M."/>
            <person name="Meier-Kolthoff J.P."/>
            <person name="Ohm R.A."/>
            <person name="Otillar R.P."/>
            <person name="Pangilinan J.L."/>
            <person name="Peng Y."/>
            <person name="Rokas A."/>
            <person name="Rosa C.A."/>
            <person name="Scheuner C."/>
            <person name="Sibirny A.A."/>
            <person name="Slot J.C."/>
            <person name="Stielow J.B."/>
            <person name="Sun H."/>
            <person name="Kurtzman C.P."/>
            <person name="Blackwell M."/>
            <person name="Grigoriev I.V."/>
            <person name="Jeffries T.W."/>
        </authorList>
    </citation>
    <scope>NUCLEOTIDE SEQUENCE [LARGE SCALE GENOMIC DNA]</scope>
    <source>
        <strain evidence="9 10">NRRL Y-2026</strain>
    </source>
</reference>
<dbReference type="InterPro" id="IPR029063">
    <property type="entry name" value="SAM-dependent_MTases_sf"/>
</dbReference>
<dbReference type="Proteomes" id="UP000094455">
    <property type="component" value="Unassembled WGS sequence"/>
</dbReference>
<dbReference type="GeneID" id="30178534"/>
<dbReference type="RefSeq" id="XP_019015706.1">
    <property type="nucleotide sequence ID" value="XM_019161847.1"/>
</dbReference>
<evidence type="ECO:0000256" key="5">
    <source>
        <dbReference type="ARBA" id="ARBA00048763"/>
    </source>
</evidence>
<evidence type="ECO:0000256" key="3">
    <source>
        <dbReference type="ARBA" id="ARBA00047418"/>
    </source>
</evidence>
<dbReference type="STRING" id="763406.A0A1E3NGX0"/>
<dbReference type="SUPFAM" id="SSF53335">
    <property type="entry name" value="S-adenosyl-L-methionine-dependent methyltransferases"/>
    <property type="match status" value="1"/>
</dbReference>
<keyword evidence="10" id="KW-1185">Reference proteome</keyword>
<sequence length="340" mass="39228">MSVAAETESTEGDGEQGLRDKEPGAVEEGTRQTHTETERGAGREAENGKKKTLYDNAYDTEDMNTIFSEEKQFHGIMKKYWNQRHDLFSRYDDGVLLTKELWFSVTPEVISRFTARVVQHVFESKNEPIFVMDAFAGGGGNVNLFLEYFDVVFAVDINHIHLHCTKNNAAVYFPAEKLCTQLKLLPLNWVYADETLAEHYVDEHFESVQETSELVDHVYANKEESQESLDILKDVRLDCIFGSPPWGGPEYIRDKYYNLNNILPYPLEKLLSIFLRYTDNVCLFLPKNSNLVQIQKITQTLFHDEKYVRVLRMSVHGRQKGLLCCWGPAFVDFDLQDVEL</sequence>
<dbReference type="Pfam" id="PF09445">
    <property type="entry name" value="Methyltransf_15"/>
    <property type="match status" value="1"/>
</dbReference>
<comment type="catalytic activity">
    <reaction evidence="4">
        <text>a 5'-end (N(7)-methyl 5'-triphosphoguanosine)-ribonucleoside in snoRNA + S-adenosyl-L-methionine = a 5'-end (N(2),N(7)-dimethyl 5'-triphosphoguanosine)-ribonucleoside in snoRNA + S-adenosyl-L-homocysteine + H(+)</text>
        <dbReference type="Rhea" id="RHEA:78475"/>
        <dbReference type="Rhea" id="RHEA-COMP:19086"/>
        <dbReference type="Rhea" id="RHEA-COMP:19088"/>
        <dbReference type="ChEBI" id="CHEBI:15378"/>
        <dbReference type="ChEBI" id="CHEBI:57856"/>
        <dbReference type="ChEBI" id="CHEBI:59789"/>
        <dbReference type="ChEBI" id="CHEBI:156461"/>
        <dbReference type="ChEBI" id="CHEBI:172880"/>
    </reaction>
    <physiologicalReaction direction="left-to-right" evidence="4">
        <dbReference type="Rhea" id="RHEA:78476"/>
    </physiologicalReaction>
</comment>
<evidence type="ECO:0000256" key="7">
    <source>
        <dbReference type="ARBA" id="ARBA00049790"/>
    </source>
</evidence>
<evidence type="ECO:0000256" key="6">
    <source>
        <dbReference type="ARBA" id="ARBA00049075"/>
    </source>
</evidence>
<comment type="similarity">
    <text evidence="2">Belongs to the methyltransferase superfamily. Trimethylguanosine synthase family.</text>
</comment>
<name>A0A1E3NGX0_9ASCO</name>
<dbReference type="PANTHER" id="PTHR14741:SF32">
    <property type="entry name" value="TRIMETHYLGUANOSINE SYNTHASE"/>
    <property type="match status" value="1"/>
</dbReference>
<evidence type="ECO:0000256" key="8">
    <source>
        <dbReference type="SAM" id="MobiDB-lite"/>
    </source>
</evidence>
<gene>
    <name evidence="9" type="ORF">PICMEDRAFT_18008</name>
</gene>
<evidence type="ECO:0000256" key="4">
    <source>
        <dbReference type="ARBA" id="ARBA00048740"/>
    </source>
</evidence>
<comment type="catalytic activity">
    <reaction evidence="5">
        <text>a 5'-end (N(2),N(7)-dimethyl 5'-triphosphoguanosine)-ribonucleoside in snRNA + S-adenosyl-L-methionine = a 5'-end (N(2),N(2),N(7)-trimethyl 5'-triphosphoguanosine)-ribonucleoside in snRNA + S-adenosyl-L-homocysteine + H(+)</text>
        <dbReference type="Rhea" id="RHEA:78479"/>
        <dbReference type="Rhea" id="RHEA-COMP:19087"/>
        <dbReference type="Rhea" id="RHEA-COMP:19089"/>
        <dbReference type="ChEBI" id="CHEBI:15378"/>
        <dbReference type="ChEBI" id="CHEBI:57856"/>
        <dbReference type="ChEBI" id="CHEBI:59789"/>
        <dbReference type="ChEBI" id="CHEBI:167623"/>
        <dbReference type="ChEBI" id="CHEBI:172880"/>
    </reaction>
    <physiologicalReaction direction="left-to-right" evidence="5">
        <dbReference type="Rhea" id="RHEA:78480"/>
    </physiologicalReaction>
</comment>
<dbReference type="AlphaFoldDB" id="A0A1E3NGX0"/>
<dbReference type="GO" id="GO:0071164">
    <property type="term" value="F:RNA cap trimethylguanosine synthase activity"/>
    <property type="evidence" value="ECO:0007669"/>
    <property type="project" value="TreeGrafter"/>
</dbReference>